<dbReference type="PANTHER" id="PTHR43808:SF8">
    <property type="entry name" value="PEPTIDASE M20 DIMERISATION DOMAIN-CONTAINING PROTEIN"/>
    <property type="match status" value="1"/>
</dbReference>
<keyword evidence="3" id="KW-0479">Metal-binding</keyword>
<dbReference type="GO" id="GO:0016787">
    <property type="term" value="F:hydrolase activity"/>
    <property type="evidence" value="ECO:0007669"/>
    <property type="project" value="UniProtKB-KW"/>
</dbReference>
<proteinExistence type="inferred from homology"/>
<dbReference type="SUPFAM" id="SSF53187">
    <property type="entry name" value="Zn-dependent exopeptidases"/>
    <property type="match status" value="1"/>
</dbReference>
<dbReference type="Pfam" id="PF07687">
    <property type="entry name" value="M20_dimer"/>
    <property type="match status" value="1"/>
</dbReference>
<dbReference type="Gene3D" id="3.40.630.10">
    <property type="entry name" value="Zn peptidases"/>
    <property type="match status" value="1"/>
</dbReference>
<evidence type="ECO:0000256" key="2">
    <source>
        <dbReference type="ARBA" id="ARBA00006247"/>
    </source>
</evidence>
<accession>A0A7X9HI42</accession>
<keyword evidence="4" id="KW-0378">Hydrolase</keyword>
<dbReference type="InterPro" id="IPR011650">
    <property type="entry name" value="Peptidase_M20_dimer"/>
</dbReference>
<dbReference type="Pfam" id="PF01546">
    <property type="entry name" value="Peptidase_M20"/>
    <property type="match status" value="1"/>
</dbReference>
<dbReference type="Proteomes" id="UP000526033">
    <property type="component" value="Unassembled WGS sequence"/>
</dbReference>
<name>A0A7X9HI42_UNCKA</name>
<dbReference type="AlphaFoldDB" id="A0A7X9HI42"/>
<comment type="similarity">
    <text evidence="2">Belongs to the peptidase M20A family.</text>
</comment>
<dbReference type="InterPro" id="IPR036264">
    <property type="entry name" value="Bact_exopeptidase_dim_dom"/>
</dbReference>
<reference evidence="7 8" key="1">
    <citation type="journal article" date="2020" name="Biotechnol. Biofuels">
        <title>New insights from the biogas microbiome by comprehensive genome-resolved metagenomics of nearly 1600 species originating from multiple anaerobic digesters.</title>
        <authorList>
            <person name="Campanaro S."/>
            <person name="Treu L."/>
            <person name="Rodriguez-R L.M."/>
            <person name="Kovalovszki A."/>
            <person name="Ziels R.M."/>
            <person name="Maus I."/>
            <person name="Zhu X."/>
            <person name="Kougias P.G."/>
            <person name="Basile A."/>
            <person name="Luo G."/>
            <person name="Schluter A."/>
            <person name="Konstantinidis K.T."/>
            <person name="Angelidaki I."/>
        </authorList>
    </citation>
    <scope>NUCLEOTIDE SEQUENCE [LARGE SCALE GENOMIC DNA]</scope>
    <source>
        <strain evidence="7">AS27yjCOA_165</strain>
    </source>
</reference>
<dbReference type="GO" id="GO:0046872">
    <property type="term" value="F:metal ion binding"/>
    <property type="evidence" value="ECO:0007669"/>
    <property type="project" value="UniProtKB-KW"/>
</dbReference>
<dbReference type="EMBL" id="JAAZNL010000043">
    <property type="protein sequence ID" value="NMB70224.1"/>
    <property type="molecule type" value="Genomic_DNA"/>
</dbReference>
<feature type="non-terminal residue" evidence="7">
    <location>
        <position position="242"/>
    </location>
</feature>
<comment type="cofactor">
    <cofactor evidence="1">
        <name>Zn(2+)</name>
        <dbReference type="ChEBI" id="CHEBI:29105"/>
    </cofactor>
</comment>
<evidence type="ECO:0000256" key="3">
    <source>
        <dbReference type="ARBA" id="ARBA00022723"/>
    </source>
</evidence>
<gene>
    <name evidence="7" type="ORF">GYA27_03435</name>
</gene>
<evidence type="ECO:0000256" key="5">
    <source>
        <dbReference type="ARBA" id="ARBA00022833"/>
    </source>
</evidence>
<dbReference type="PANTHER" id="PTHR43808">
    <property type="entry name" value="ACETYLORNITHINE DEACETYLASE"/>
    <property type="match status" value="1"/>
</dbReference>
<organism evidence="7 8">
    <name type="scientific">candidate division WWE3 bacterium</name>
    <dbReference type="NCBI Taxonomy" id="2053526"/>
    <lineage>
        <taxon>Bacteria</taxon>
        <taxon>Katanobacteria</taxon>
    </lineage>
</organism>
<evidence type="ECO:0000259" key="6">
    <source>
        <dbReference type="Pfam" id="PF07687"/>
    </source>
</evidence>
<dbReference type="SUPFAM" id="SSF55031">
    <property type="entry name" value="Bacterial exopeptidase dimerisation domain"/>
    <property type="match status" value="1"/>
</dbReference>
<feature type="domain" description="Peptidase M20 dimerisation" evidence="6">
    <location>
        <begin position="166"/>
        <end position="228"/>
    </location>
</feature>
<evidence type="ECO:0000313" key="8">
    <source>
        <dbReference type="Proteomes" id="UP000526033"/>
    </source>
</evidence>
<protein>
    <submittedName>
        <fullName evidence="7">M20 family metallopeptidase</fullName>
    </submittedName>
</protein>
<evidence type="ECO:0000256" key="1">
    <source>
        <dbReference type="ARBA" id="ARBA00001947"/>
    </source>
</evidence>
<keyword evidence="5" id="KW-0862">Zinc</keyword>
<comment type="caution">
    <text evidence="7">The sequence shown here is derived from an EMBL/GenBank/DDBJ whole genome shotgun (WGS) entry which is preliminary data.</text>
</comment>
<evidence type="ECO:0000256" key="4">
    <source>
        <dbReference type="ARBA" id="ARBA00022801"/>
    </source>
</evidence>
<sequence>MENSATLDILKELIKIPSYFEEKNNERNLGFFIMNYLKANTDLQVDQQEVENGRFNIIAYKNLEPKLILFGHLDTVPPKVETLNPFSGEQKGQKLYGLGSVDMKAGIATMLEIAKKYRKSDQIAYIFTVDEEYEFKGAHKIIEKYIFNPEYTINLEPTDLKILNGCRGVTEFSFLVHGKSSHAGTKHLGVNAIEKAVELSNLIQSEISEFDTTDSKNSFNLAYLNGGILSKDGNVMYSGNVV</sequence>
<dbReference type="InterPro" id="IPR050072">
    <property type="entry name" value="Peptidase_M20A"/>
</dbReference>
<dbReference type="Gene3D" id="3.30.70.360">
    <property type="match status" value="1"/>
</dbReference>
<dbReference type="InterPro" id="IPR002933">
    <property type="entry name" value="Peptidase_M20"/>
</dbReference>
<evidence type="ECO:0000313" key="7">
    <source>
        <dbReference type="EMBL" id="NMB70224.1"/>
    </source>
</evidence>